<dbReference type="Gene3D" id="2.160.10.10">
    <property type="entry name" value="Hexapeptide repeat proteins"/>
    <property type="match status" value="1"/>
</dbReference>
<dbReference type="RefSeq" id="WP_208856885.1">
    <property type="nucleotide sequence ID" value="NZ_FXBM01000001.1"/>
</dbReference>
<dbReference type="EMBL" id="FXBM01000001">
    <property type="protein sequence ID" value="SMH34761.1"/>
    <property type="molecule type" value="Genomic_DNA"/>
</dbReference>
<dbReference type="AlphaFoldDB" id="A0A1X7NAX5"/>
<keyword evidence="1" id="KW-0808">Transferase</keyword>
<dbReference type="PANTHER" id="PTHR43300:SF11">
    <property type="entry name" value="ACETYLTRANSFERASE RV3034C-RELATED"/>
    <property type="match status" value="1"/>
</dbReference>
<dbReference type="STRING" id="1891671.SAMN06295885_1026"/>
<evidence type="ECO:0000313" key="2">
    <source>
        <dbReference type="Proteomes" id="UP000193711"/>
    </source>
</evidence>
<dbReference type="Proteomes" id="UP000193711">
    <property type="component" value="Unassembled WGS sequence"/>
</dbReference>
<dbReference type="GO" id="GO:0016740">
    <property type="term" value="F:transferase activity"/>
    <property type="evidence" value="ECO:0007669"/>
    <property type="project" value="UniProtKB-KW"/>
</dbReference>
<evidence type="ECO:0000313" key="1">
    <source>
        <dbReference type="EMBL" id="SMH34761.1"/>
    </source>
</evidence>
<dbReference type="SUPFAM" id="SSF51161">
    <property type="entry name" value="Trimeric LpxA-like enzymes"/>
    <property type="match status" value="1"/>
</dbReference>
<accession>A0A1X7NAX5</accession>
<reference evidence="2" key="1">
    <citation type="submission" date="2017-04" db="EMBL/GenBank/DDBJ databases">
        <authorList>
            <person name="Varghese N."/>
            <person name="Submissions S."/>
        </authorList>
    </citation>
    <scope>NUCLEOTIDE SEQUENCE [LARGE SCALE GENOMIC DNA]</scope>
    <source>
        <strain evidence="2">VKM Ac-2121</strain>
    </source>
</reference>
<gene>
    <name evidence="1" type="ORF">SAMN06295885_1026</name>
</gene>
<sequence>MSEAGFTMTTDPLAAWLARHYAVLPKKSAALRVITSRENGAMYSNSLREVLRSAYGVDVGAYSYGSLLTPGSADRHTTIGRYVSIGPNVRRFGASHPMDHLSLHPIWYNPRLSYVDAGADVERTPCEIADEAWLGANVIIVPGCRRIGVGAVVSAGAVVTKDVPDFAVVGGSPAKLIKMRLEEPVRQALLKERPWDLDPAEADALLKEIAKRFDAPNLHSGR</sequence>
<dbReference type="PANTHER" id="PTHR43300">
    <property type="entry name" value="ACETYLTRANSFERASE"/>
    <property type="match status" value="1"/>
</dbReference>
<keyword evidence="2" id="KW-1185">Reference proteome</keyword>
<name>A0A1X7NAX5_9MICO</name>
<dbReference type="InterPro" id="IPR011004">
    <property type="entry name" value="Trimer_LpxA-like_sf"/>
</dbReference>
<dbReference type="CDD" id="cd03349">
    <property type="entry name" value="LbH_XAT"/>
    <property type="match status" value="1"/>
</dbReference>
<dbReference type="InterPro" id="IPR050179">
    <property type="entry name" value="Trans_hexapeptide_repeat"/>
</dbReference>
<protein>
    <submittedName>
        <fullName evidence="1">Acetyltransferase (Isoleucine patch superfamily)</fullName>
    </submittedName>
</protein>
<proteinExistence type="predicted"/>
<organism evidence="1 2">
    <name type="scientific">Rathayibacter oskolensis</name>
    <dbReference type="NCBI Taxonomy" id="1891671"/>
    <lineage>
        <taxon>Bacteria</taxon>
        <taxon>Bacillati</taxon>
        <taxon>Actinomycetota</taxon>
        <taxon>Actinomycetes</taxon>
        <taxon>Micrococcales</taxon>
        <taxon>Microbacteriaceae</taxon>
        <taxon>Rathayibacter</taxon>
    </lineage>
</organism>